<accession>A0A449A6K2</accession>
<dbReference type="Proteomes" id="UP000289440">
    <property type="component" value="Plasmid 2"/>
</dbReference>
<geneLocation type="plasmid" evidence="1">
    <name>2</name>
</geneLocation>
<protein>
    <submittedName>
        <fullName evidence="1">Uncharacterized protein</fullName>
    </submittedName>
</protein>
<sequence>MKEVVETNKTYSKLKTYPEYDENNKIEGFTIEELKEYLNIVKKVKDTFNERGEKPEEPIDDVTIYIPEEAKYHEVIIDEKYLDNLICFNTDCTKKSFINFDVNEINEQLEKNLQELNIY</sequence>
<evidence type="ECO:0000313" key="1">
    <source>
        <dbReference type="EMBL" id="VEU59852.1"/>
    </source>
</evidence>
<dbReference type="EMBL" id="LR214952">
    <property type="protein sequence ID" value="VEU59852.1"/>
    <property type="molecule type" value="Genomic_DNA"/>
</dbReference>
<organism evidence="1 2">
    <name type="scientific">Mesomycoplasma neurolyticum</name>
    <dbReference type="NCBI Taxonomy" id="2120"/>
    <lineage>
        <taxon>Bacteria</taxon>
        <taxon>Bacillati</taxon>
        <taxon>Mycoplasmatota</taxon>
        <taxon>Mycoplasmoidales</taxon>
        <taxon>Metamycoplasmataceae</taxon>
        <taxon>Mesomycoplasma</taxon>
    </lineage>
</organism>
<reference evidence="1 2" key="1">
    <citation type="submission" date="2019-01" db="EMBL/GenBank/DDBJ databases">
        <authorList>
            <consortium name="Pathogen Informatics"/>
        </authorList>
    </citation>
    <scope>NUCLEOTIDE SEQUENCE [LARGE SCALE GENOMIC DNA]</scope>
    <source>
        <strain evidence="1 2">NCTC10166</strain>
        <plasmid evidence="2">2</plasmid>
    </source>
</reference>
<gene>
    <name evidence="1" type="ORF">NCTC10166_00838</name>
</gene>
<dbReference type="AlphaFoldDB" id="A0A449A6K2"/>
<proteinExistence type="predicted"/>
<dbReference type="KEGG" id="mnu:NCTC10166_00838"/>
<dbReference type="RefSeq" id="WP_129720235.1">
    <property type="nucleotide sequence ID" value="NZ_LR214952.1"/>
</dbReference>
<keyword evidence="1" id="KW-0614">Plasmid</keyword>
<keyword evidence="2" id="KW-1185">Reference proteome</keyword>
<dbReference type="OrthoDB" id="9758243at2"/>
<evidence type="ECO:0000313" key="2">
    <source>
        <dbReference type="Proteomes" id="UP000289440"/>
    </source>
</evidence>
<name>A0A449A6K2_9BACT</name>